<evidence type="ECO:0000256" key="3">
    <source>
        <dbReference type="ARBA" id="ARBA00039118"/>
    </source>
</evidence>
<dbReference type="InterPro" id="IPR045254">
    <property type="entry name" value="Nit1/2_C-N_Hydrolase"/>
</dbReference>
<dbReference type="Proteomes" id="UP001562425">
    <property type="component" value="Unassembled WGS sequence"/>
</dbReference>
<dbReference type="SUPFAM" id="SSF56317">
    <property type="entry name" value="Carbon-nitrogen hydrolase"/>
    <property type="match status" value="2"/>
</dbReference>
<evidence type="ECO:0000256" key="1">
    <source>
        <dbReference type="ARBA" id="ARBA00022801"/>
    </source>
</evidence>
<protein>
    <recommendedName>
        <fullName evidence="3">omega-amidase</fullName>
        <ecNumber evidence="3">3.5.1.3</ecNumber>
    </recommendedName>
    <alternativeName>
        <fullName evidence="4">Nitrilase homolog 2</fullName>
    </alternativeName>
</protein>
<dbReference type="EC" id="3.5.1.3" evidence="3"/>
<reference evidence="7 8" key="1">
    <citation type="submission" date="2024-05" db="EMBL/GenBank/DDBJ databases">
        <title>Culex pipiens pipiens assembly and annotation.</title>
        <authorList>
            <person name="Alout H."/>
            <person name="Durand T."/>
        </authorList>
    </citation>
    <scope>NUCLEOTIDE SEQUENCE [LARGE SCALE GENOMIC DNA]</scope>
    <source>
        <strain evidence="7">HA-2024</strain>
        <tissue evidence="7">Whole body</tissue>
    </source>
</reference>
<gene>
    <name evidence="7" type="ORF">pipiens_015741</name>
</gene>
<comment type="caution">
    <text evidence="7">The sequence shown here is derived from an EMBL/GenBank/DDBJ whole genome shotgun (WGS) entry which is preliminary data.</text>
</comment>
<feature type="domain" description="CN hydrolase" evidence="6">
    <location>
        <begin position="3"/>
        <end position="251"/>
    </location>
</feature>
<dbReference type="PANTHER" id="PTHR23088">
    <property type="entry name" value="NITRILASE-RELATED"/>
    <property type="match status" value="1"/>
</dbReference>
<dbReference type="GO" id="GO:0050152">
    <property type="term" value="F:omega-amidase activity"/>
    <property type="evidence" value="ECO:0007669"/>
    <property type="project" value="UniProtKB-EC"/>
</dbReference>
<evidence type="ECO:0000256" key="2">
    <source>
        <dbReference type="ARBA" id="ARBA00036637"/>
    </source>
</evidence>
<accession>A0ABD1CP74</accession>
<sequence>MPLRVALLQQDVTGPKDQILQNVVKQIQSAVSQHQPNLVILPESFNCPYDEAALRASAEDIPSGTTSVALRQAAIDCGVFIVGGSIVERSSSGQLYNTCTVWSPRGQLVTKYRKIHLGDSNASAEPATVNESALFTAGDQPVTFDVGSVKIGLGICWDMRFPELAAAYRRQGCQLLIYPSLCDVRTGGMHWELIARSLALNNQLFVAFCSPARDEKAKLVAFGHSLVADPWGEICVEAGEQQEVVVADLNFALIEELKIALIQLGSFPTKQAAIANALTQIRSAVKDKGAKLVILPECWNSTYSTEEFGRSAEKIPGGETSLALAKVAEELGIWLVGGTYPEVDAGKLYNTCAVFGPRGELVGKYRKMHLFDMDIPGICTFSESSVLTPGKEFLTFSVEGLKIGVGICYDQRFPEFAAVYRQLGVDFLIFPSAFDTYTGPMHFELIAQARALDNSMFVALCAPARDTTKDYVAYGYSTLCDPWGRVLCRAGEKPEILAAELDLTLLEDIKKKIPVLKQKRNDVYELVKKK</sequence>
<comment type="catalytic activity">
    <reaction evidence="5">
        <text>2-oxosuccinamate + H2O = oxaloacetate + NH4(+)</text>
        <dbReference type="Rhea" id="RHEA:59412"/>
        <dbReference type="ChEBI" id="CHEBI:15377"/>
        <dbReference type="ChEBI" id="CHEBI:16452"/>
        <dbReference type="ChEBI" id="CHEBI:28938"/>
        <dbReference type="ChEBI" id="CHEBI:57735"/>
        <dbReference type="EC" id="3.5.1.3"/>
    </reaction>
    <physiologicalReaction direction="left-to-right" evidence="5">
        <dbReference type="Rhea" id="RHEA:59413"/>
    </physiologicalReaction>
</comment>
<evidence type="ECO:0000256" key="5">
    <source>
        <dbReference type="ARBA" id="ARBA00048745"/>
    </source>
</evidence>
<keyword evidence="1" id="KW-0378">Hydrolase</keyword>
<dbReference type="InterPro" id="IPR036526">
    <property type="entry name" value="C-N_Hydrolase_sf"/>
</dbReference>
<name>A0ABD1CP74_CULPP</name>
<feature type="domain" description="CN hydrolase" evidence="6">
    <location>
        <begin position="257"/>
        <end position="503"/>
    </location>
</feature>
<proteinExistence type="predicted"/>
<evidence type="ECO:0000313" key="7">
    <source>
        <dbReference type="EMBL" id="KAL1378216.1"/>
    </source>
</evidence>
<dbReference type="CDD" id="cd07572">
    <property type="entry name" value="nit"/>
    <property type="match status" value="2"/>
</dbReference>
<dbReference type="PROSITE" id="PS50263">
    <property type="entry name" value="CN_HYDROLASE"/>
    <property type="match status" value="2"/>
</dbReference>
<keyword evidence="8" id="KW-1185">Reference proteome</keyword>
<comment type="catalytic activity">
    <reaction evidence="2">
        <text>2-oxoglutaramate + H2O = 2-oxoglutarate + NH4(+)</text>
        <dbReference type="Rhea" id="RHEA:32963"/>
        <dbReference type="ChEBI" id="CHEBI:15377"/>
        <dbReference type="ChEBI" id="CHEBI:16769"/>
        <dbReference type="ChEBI" id="CHEBI:16810"/>
        <dbReference type="ChEBI" id="CHEBI:28938"/>
        <dbReference type="EC" id="3.5.1.3"/>
    </reaction>
    <physiologicalReaction direction="left-to-right" evidence="2">
        <dbReference type="Rhea" id="RHEA:32964"/>
    </physiologicalReaction>
</comment>
<dbReference type="Pfam" id="PF00795">
    <property type="entry name" value="CN_hydrolase"/>
    <property type="match status" value="1"/>
</dbReference>
<dbReference type="InterPro" id="IPR003010">
    <property type="entry name" value="C-N_Hydrolase"/>
</dbReference>
<evidence type="ECO:0000313" key="8">
    <source>
        <dbReference type="Proteomes" id="UP001562425"/>
    </source>
</evidence>
<dbReference type="AlphaFoldDB" id="A0ABD1CP74"/>
<dbReference type="EMBL" id="JBEHCU010010448">
    <property type="protein sequence ID" value="KAL1378216.1"/>
    <property type="molecule type" value="Genomic_DNA"/>
</dbReference>
<evidence type="ECO:0000256" key="4">
    <source>
        <dbReference type="ARBA" id="ARBA00041576"/>
    </source>
</evidence>
<dbReference type="PANTHER" id="PTHR23088:SF30">
    <property type="entry name" value="OMEGA-AMIDASE NIT2"/>
    <property type="match status" value="1"/>
</dbReference>
<evidence type="ECO:0000259" key="6">
    <source>
        <dbReference type="PROSITE" id="PS50263"/>
    </source>
</evidence>
<organism evidence="7 8">
    <name type="scientific">Culex pipiens pipiens</name>
    <name type="common">Northern house mosquito</name>
    <dbReference type="NCBI Taxonomy" id="38569"/>
    <lineage>
        <taxon>Eukaryota</taxon>
        <taxon>Metazoa</taxon>
        <taxon>Ecdysozoa</taxon>
        <taxon>Arthropoda</taxon>
        <taxon>Hexapoda</taxon>
        <taxon>Insecta</taxon>
        <taxon>Pterygota</taxon>
        <taxon>Neoptera</taxon>
        <taxon>Endopterygota</taxon>
        <taxon>Diptera</taxon>
        <taxon>Nematocera</taxon>
        <taxon>Culicoidea</taxon>
        <taxon>Culicidae</taxon>
        <taxon>Culicinae</taxon>
        <taxon>Culicini</taxon>
        <taxon>Culex</taxon>
        <taxon>Culex</taxon>
    </lineage>
</organism>
<dbReference type="Gene3D" id="3.60.110.10">
    <property type="entry name" value="Carbon-nitrogen hydrolase"/>
    <property type="match status" value="2"/>
</dbReference>